<dbReference type="AlphaFoldDB" id="A0A6A5H6Y5"/>
<evidence type="ECO:0000313" key="1">
    <source>
        <dbReference type="EMBL" id="KAF1762651.1"/>
    </source>
</evidence>
<dbReference type="CTD" id="78775038"/>
<dbReference type="GeneID" id="78775038"/>
<dbReference type="Proteomes" id="UP000483820">
    <property type="component" value="Chromosome III"/>
</dbReference>
<dbReference type="RefSeq" id="XP_053587682.1">
    <property type="nucleotide sequence ID" value="XM_053728105.1"/>
</dbReference>
<evidence type="ECO:0000313" key="2">
    <source>
        <dbReference type="Proteomes" id="UP000483820"/>
    </source>
</evidence>
<protein>
    <submittedName>
        <fullName evidence="1">Uncharacterized protein</fullName>
    </submittedName>
</protein>
<dbReference type="EMBL" id="WUAV01000003">
    <property type="protein sequence ID" value="KAF1762651.1"/>
    <property type="molecule type" value="Genomic_DNA"/>
</dbReference>
<comment type="caution">
    <text evidence="1">The sequence shown here is derived from an EMBL/GenBank/DDBJ whole genome shotgun (WGS) entry which is preliminary data.</text>
</comment>
<dbReference type="KEGG" id="crq:GCK72_010913"/>
<name>A0A6A5H6Y5_CAERE</name>
<organism evidence="1 2">
    <name type="scientific">Caenorhabditis remanei</name>
    <name type="common">Caenorhabditis vulgaris</name>
    <dbReference type="NCBI Taxonomy" id="31234"/>
    <lineage>
        <taxon>Eukaryota</taxon>
        <taxon>Metazoa</taxon>
        <taxon>Ecdysozoa</taxon>
        <taxon>Nematoda</taxon>
        <taxon>Chromadorea</taxon>
        <taxon>Rhabditida</taxon>
        <taxon>Rhabditina</taxon>
        <taxon>Rhabditomorpha</taxon>
        <taxon>Rhabditoidea</taxon>
        <taxon>Rhabditidae</taxon>
        <taxon>Peloderinae</taxon>
        <taxon>Caenorhabditis</taxon>
    </lineage>
</organism>
<sequence length="115" mass="12524">MDFTNSGLEASRGLILQDPREFILLHFWSPRGLLQDSSSGCGLLLVSSSRLLVVSSRLQAPPGLLQAPPGLLLKFCSPRGLLLKFWNSSGTPPKILGSSWISPILLNIQSPDDHF</sequence>
<reference evidence="1 2" key="1">
    <citation type="submission" date="2019-12" db="EMBL/GenBank/DDBJ databases">
        <title>Chromosome-level assembly of the Caenorhabditis remanei genome.</title>
        <authorList>
            <person name="Teterina A.A."/>
            <person name="Willis J.H."/>
            <person name="Phillips P.C."/>
        </authorList>
    </citation>
    <scope>NUCLEOTIDE SEQUENCE [LARGE SCALE GENOMIC DNA]</scope>
    <source>
        <strain evidence="1 2">PX506</strain>
        <tissue evidence="1">Whole organism</tissue>
    </source>
</reference>
<gene>
    <name evidence="1" type="ORF">GCK72_010913</name>
</gene>
<proteinExistence type="predicted"/>
<accession>A0A6A5H6Y5</accession>